<dbReference type="GO" id="GO:0009279">
    <property type="term" value="C:cell outer membrane"/>
    <property type="evidence" value="ECO:0007669"/>
    <property type="project" value="UniProtKB-SubCell"/>
</dbReference>
<dbReference type="InterPro" id="IPR036737">
    <property type="entry name" value="OmpA-like_sf"/>
</dbReference>
<dbReference type="AlphaFoldDB" id="A0A2T3JDC8"/>
<evidence type="ECO:0000313" key="9">
    <source>
        <dbReference type="Proteomes" id="UP000240987"/>
    </source>
</evidence>
<dbReference type="InterPro" id="IPR050330">
    <property type="entry name" value="Bact_OuterMem_StrucFunc"/>
</dbReference>
<dbReference type="SUPFAM" id="SSF103088">
    <property type="entry name" value="OmpA-like"/>
    <property type="match status" value="1"/>
</dbReference>
<organism evidence="8 9">
    <name type="scientific">Photobacterium frigidiphilum</name>
    <dbReference type="NCBI Taxonomy" id="264736"/>
    <lineage>
        <taxon>Bacteria</taxon>
        <taxon>Pseudomonadati</taxon>
        <taxon>Pseudomonadota</taxon>
        <taxon>Gammaproteobacteria</taxon>
        <taxon>Vibrionales</taxon>
        <taxon>Vibrionaceae</taxon>
        <taxon>Photobacterium</taxon>
    </lineage>
</organism>
<dbReference type="RefSeq" id="WP_107243786.1">
    <property type="nucleotide sequence ID" value="NZ_PYMJ01000018.1"/>
</dbReference>
<sequence>MKKQLITTLVTAALLTSTMAPTAYANQADLQAADETYVVGEQEQLIGLGSGAAFGALVGGPVGAIIGAMVGGIVGTAVGQDEHIKSQNEDMIELTARNTELERIDINYNQAQIEIARLQQDLQLQSEERQALMLEVNVHFRTGSSDIEPLFQQQLEEIAELMKQSPEMSWQLAGYADRRGDSQKNFDLSMRRVDAVRDYLESQGIDTDQLLVDAYGDLEPLKSEQNFENDFFDRRVTLRSTQGDVYTAHTYP</sequence>
<feature type="chain" id="PRO_5015544046" evidence="6">
    <location>
        <begin position="26"/>
        <end position="252"/>
    </location>
</feature>
<feature type="signal peptide" evidence="6">
    <location>
        <begin position="1"/>
        <end position="25"/>
    </location>
</feature>
<evidence type="ECO:0000256" key="4">
    <source>
        <dbReference type="PROSITE-ProRule" id="PRU00473"/>
    </source>
</evidence>
<dbReference type="OrthoDB" id="7061829at2"/>
<proteinExistence type="predicted"/>
<dbReference type="EMBL" id="PYMJ01000018">
    <property type="protein sequence ID" value="PSU46889.1"/>
    <property type="molecule type" value="Genomic_DNA"/>
</dbReference>
<name>A0A2T3JDC8_9GAMM</name>
<feature type="coiled-coil region" evidence="5">
    <location>
        <begin position="84"/>
        <end position="135"/>
    </location>
</feature>
<dbReference type="InterPro" id="IPR022511">
    <property type="entry name" value="PdsO"/>
</dbReference>
<comment type="caution">
    <text evidence="8">The sequence shown here is derived from an EMBL/GenBank/DDBJ whole genome shotgun (WGS) entry which is preliminary data.</text>
</comment>
<feature type="domain" description="OmpA-like" evidence="7">
    <location>
        <begin position="127"/>
        <end position="244"/>
    </location>
</feature>
<evidence type="ECO:0000256" key="5">
    <source>
        <dbReference type="SAM" id="Coils"/>
    </source>
</evidence>
<accession>A0A2T3JDC8</accession>
<protein>
    <submittedName>
        <fullName evidence="8">Cell envelope biogenesis protein OmpA</fullName>
    </submittedName>
</protein>
<dbReference type="PROSITE" id="PS51123">
    <property type="entry name" value="OMPA_2"/>
    <property type="match status" value="1"/>
</dbReference>
<dbReference type="PRINTS" id="PR01021">
    <property type="entry name" value="OMPADOMAIN"/>
</dbReference>
<dbReference type="CDD" id="cd07185">
    <property type="entry name" value="OmpA_C-like"/>
    <property type="match status" value="1"/>
</dbReference>
<dbReference type="PANTHER" id="PTHR30329:SF21">
    <property type="entry name" value="LIPOPROTEIN YIAD-RELATED"/>
    <property type="match status" value="1"/>
</dbReference>
<keyword evidence="3" id="KW-0998">Cell outer membrane</keyword>
<dbReference type="Proteomes" id="UP000240987">
    <property type="component" value="Unassembled WGS sequence"/>
</dbReference>
<dbReference type="Gene3D" id="3.30.1330.60">
    <property type="entry name" value="OmpA-like domain"/>
    <property type="match status" value="1"/>
</dbReference>
<dbReference type="InterPro" id="IPR006664">
    <property type="entry name" value="OMP_bac"/>
</dbReference>
<evidence type="ECO:0000313" key="8">
    <source>
        <dbReference type="EMBL" id="PSU46889.1"/>
    </source>
</evidence>
<dbReference type="NCBIfam" id="TIGR03789">
    <property type="entry name" value="pdsO"/>
    <property type="match status" value="1"/>
</dbReference>
<evidence type="ECO:0000256" key="6">
    <source>
        <dbReference type="SAM" id="SignalP"/>
    </source>
</evidence>
<gene>
    <name evidence="8" type="ORF">C9J12_16915</name>
</gene>
<dbReference type="InterPro" id="IPR027367">
    <property type="entry name" value="Gly-zipper_YMGG"/>
</dbReference>
<keyword evidence="9" id="KW-1185">Reference proteome</keyword>
<keyword evidence="6" id="KW-0732">Signal</keyword>
<evidence type="ECO:0000256" key="3">
    <source>
        <dbReference type="ARBA" id="ARBA00023237"/>
    </source>
</evidence>
<evidence type="ECO:0000259" key="7">
    <source>
        <dbReference type="PROSITE" id="PS51123"/>
    </source>
</evidence>
<evidence type="ECO:0000256" key="2">
    <source>
        <dbReference type="ARBA" id="ARBA00023136"/>
    </source>
</evidence>
<reference evidence="8 9" key="1">
    <citation type="submission" date="2018-01" db="EMBL/GenBank/DDBJ databases">
        <title>Whole genome sequencing of Histamine producing bacteria.</title>
        <authorList>
            <person name="Butler K."/>
        </authorList>
    </citation>
    <scope>NUCLEOTIDE SEQUENCE [LARGE SCALE GENOMIC DNA]</scope>
    <source>
        <strain evidence="8 9">JCM 12947</strain>
    </source>
</reference>
<keyword evidence="2 4" id="KW-0472">Membrane</keyword>
<dbReference type="Pfam" id="PF13441">
    <property type="entry name" value="Gly-zipper_YMGG"/>
    <property type="match status" value="1"/>
</dbReference>
<keyword evidence="5" id="KW-0175">Coiled coil</keyword>
<dbReference type="PANTHER" id="PTHR30329">
    <property type="entry name" value="STATOR ELEMENT OF FLAGELLAR MOTOR COMPLEX"/>
    <property type="match status" value="1"/>
</dbReference>
<evidence type="ECO:0000256" key="1">
    <source>
        <dbReference type="ARBA" id="ARBA00004442"/>
    </source>
</evidence>
<comment type="subcellular location">
    <subcellularLocation>
        <location evidence="1">Cell outer membrane</location>
    </subcellularLocation>
</comment>
<dbReference type="Pfam" id="PF00691">
    <property type="entry name" value="OmpA"/>
    <property type="match status" value="1"/>
</dbReference>
<dbReference type="InterPro" id="IPR006665">
    <property type="entry name" value="OmpA-like"/>
</dbReference>